<protein>
    <submittedName>
        <fullName evidence="3">DNA-binding protein SMUBP-2</fullName>
    </submittedName>
</protein>
<dbReference type="CDD" id="cd18808">
    <property type="entry name" value="SF1_C_Upf1"/>
    <property type="match status" value="1"/>
</dbReference>
<sequence>MYEILFNYLIYKLNKDIRKEAAETKQVEYIVELMHSENDLGSIKCVFRIIKSLTKGKIKQILKPEEKLKIEAACGLYVGSLIEIIGSELTVFMFDEIKSPYCRIKRYINFNNFILEKKLNEFKKVKEIDITIMTFFISSILKKIEALIEKLTISEISQNIAILYVLLIEDAYLTDRNIIVDEIHKNEEKDKIGVFLSVLENLNLENEDKIDLWNETIDEIFELYETEILKGLEDDVETGLSNLSVDSKRFNYFNPNLNLSQKLAVNEIQNKTSYKIIGPPGTGKTSTIVEIICKLLQSNKRVLVCGPSNISIDNLIEKFIETKWYANNETKFYRRGSSQKGLIKYNLETTVYKIIRRLTKKGKIKFSKNQLRKIKGEEMYKIQLVTDLVFATTFSSRKELEDFDWVIVDEACQATMVECFLAVTHAKRFILVGDPNQLCPDSRSLFDVLDVKTYLLNTQYRMCEKLITFSNEMFYSSKILSFIKHSYNLVKNSPLLFVDTSNSDFIETKDHTSKMNTFEADLVVKLVSFIKSKDISVITPYSAQVTLLKDKLKDIEIATVDGFQGREKEFIVISLVRSNFEGNFGFLDDFRRLNVAITRCKKGLIIVGNADNFRKSDHISKYIKFIKNNFLFIDTLEIDEYFNSPLC</sequence>
<dbReference type="OrthoDB" id="6513042at2759"/>
<organism evidence="3 4">
    <name type="scientific">Nosema bombycis (strain CQ1 / CVCC 102059)</name>
    <name type="common">Microsporidian parasite</name>
    <name type="synonym">Pebrine of silkworm</name>
    <dbReference type="NCBI Taxonomy" id="578461"/>
    <lineage>
        <taxon>Eukaryota</taxon>
        <taxon>Fungi</taxon>
        <taxon>Fungi incertae sedis</taxon>
        <taxon>Microsporidia</taxon>
        <taxon>Nosematidae</taxon>
        <taxon>Nosema</taxon>
    </lineage>
</organism>
<dbReference type="PANTHER" id="PTHR10887:SF495">
    <property type="entry name" value="HELICASE SENATAXIN ISOFORM X1-RELATED"/>
    <property type="match status" value="1"/>
</dbReference>
<name>R0MGZ8_NOSB1</name>
<dbReference type="SUPFAM" id="SSF52540">
    <property type="entry name" value="P-loop containing nucleoside triphosphate hydrolases"/>
    <property type="match status" value="1"/>
</dbReference>
<dbReference type="VEuPathDB" id="MicrosporidiaDB:NBO_560g0001"/>
<evidence type="ECO:0000313" key="3">
    <source>
        <dbReference type="EMBL" id="EOB12068.1"/>
    </source>
</evidence>
<keyword evidence="4" id="KW-1185">Reference proteome</keyword>
<dbReference type="Pfam" id="PF13087">
    <property type="entry name" value="AAA_12"/>
    <property type="match status" value="1"/>
</dbReference>
<dbReference type="InterPro" id="IPR041679">
    <property type="entry name" value="DNA2/NAM7-like_C"/>
</dbReference>
<dbReference type="Proteomes" id="UP000016927">
    <property type="component" value="Unassembled WGS sequence"/>
</dbReference>
<reference evidence="3 4" key="1">
    <citation type="journal article" date="2013" name="BMC Genomics">
        <title>Comparative genomics of parasitic silkworm microsporidia reveal an association between genome expansion and host adaptation.</title>
        <authorList>
            <person name="Pan G."/>
            <person name="Xu J."/>
            <person name="Li T."/>
            <person name="Xia Q."/>
            <person name="Liu S.L."/>
            <person name="Zhang G."/>
            <person name="Li S."/>
            <person name="Li C."/>
            <person name="Liu H."/>
            <person name="Yang L."/>
            <person name="Liu T."/>
            <person name="Zhang X."/>
            <person name="Wu Z."/>
            <person name="Fan W."/>
            <person name="Dang X."/>
            <person name="Xiang H."/>
            <person name="Tao M."/>
            <person name="Li Y."/>
            <person name="Hu J."/>
            <person name="Li Z."/>
            <person name="Lin L."/>
            <person name="Luo J."/>
            <person name="Geng L."/>
            <person name="Wang L."/>
            <person name="Long M."/>
            <person name="Wan Y."/>
            <person name="He N."/>
            <person name="Zhang Z."/>
            <person name="Lu C."/>
            <person name="Keeling P.J."/>
            <person name="Wang J."/>
            <person name="Xiang Z."/>
            <person name="Zhou Z."/>
        </authorList>
    </citation>
    <scope>NUCLEOTIDE SEQUENCE [LARGE SCALE GENOMIC DNA]</scope>
    <source>
        <strain evidence="4">CQ1 / CVCC 102059</strain>
    </source>
</reference>
<feature type="domain" description="DNA2/NAM7 helicase-like C-terminal" evidence="2">
    <location>
        <begin position="444"/>
        <end position="610"/>
    </location>
</feature>
<dbReference type="PANTHER" id="PTHR10887">
    <property type="entry name" value="DNA2/NAM7 HELICASE FAMILY"/>
    <property type="match status" value="1"/>
</dbReference>
<keyword evidence="3" id="KW-0238">DNA-binding</keyword>
<accession>R0MGZ8</accession>
<dbReference type="InterPro" id="IPR041677">
    <property type="entry name" value="DNA2/NAM7_AAA_11"/>
</dbReference>
<evidence type="ECO:0000313" key="4">
    <source>
        <dbReference type="Proteomes" id="UP000016927"/>
    </source>
</evidence>
<dbReference type="InterPro" id="IPR047187">
    <property type="entry name" value="SF1_C_Upf1"/>
</dbReference>
<dbReference type="AlphaFoldDB" id="R0MGZ8"/>
<gene>
    <name evidence="3" type="primary">SMBP2</name>
    <name evidence="3" type="ORF">NBO_560g0001</name>
</gene>
<dbReference type="Pfam" id="PF13086">
    <property type="entry name" value="AAA_11"/>
    <property type="match status" value="1"/>
</dbReference>
<dbReference type="GO" id="GO:0004386">
    <property type="term" value="F:helicase activity"/>
    <property type="evidence" value="ECO:0007669"/>
    <property type="project" value="InterPro"/>
</dbReference>
<dbReference type="InterPro" id="IPR027417">
    <property type="entry name" value="P-loop_NTPase"/>
</dbReference>
<evidence type="ECO:0000259" key="1">
    <source>
        <dbReference type="Pfam" id="PF13086"/>
    </source>
</evidence>
<dbReference type="Gene3D" id="3.40.50.300">
    <property type="entry name" value="P-loop containing nucleotide triphosphate hydrolases"/>
    <property type="match status" value="2"/>
</dbReference>
<feature type="domain" description="DNA2/NAM7 helicase helicase" evidence="1">
    <location>
        <begin position="256"/>
        <end position="375"/>
    </location>
</feature>
<evidence type="ECO:0000259" key="2">
    <source>
        <dbReference type="Pfam" id="PF13087"/>
    </source>
</evidence>
<dbReference type="InterPro" id="IPR045055">
    <property type="entry name" value="DNA2/NAM7-like"/>
</dbReference>
<dbReference type="EMBL" id="KB909467">
    <property type="protein sequence ID" value="EOB12068.1"/>
    <property type="molecule type" value="Genomic_DNA"/>
</dbReference>
<proteinExistence type="predicted"/>
<dbReference type="HOGENOM" id="CLU_472590_0_0_1"/>
<dbReference type="OMA" id="WNETIDE"/>
<dbReference type="GO" id="GO:0003677">
    <property type="term" value="F:DNA binding"/>
    <property type="evidence" value="ECO:0007669"/>
    <property type="project" value="UniProtKB-KW"/>
</dbReference>
<dbReference type="STRING" id="578461.R0MGZ8"/>